<organism evidence="2 3">
    <name type="scientific">Halalkalibacter hemicellulosilyticusJCM 9152</name>
    <dbReference type="NCBI Taxonomy" id="1236971"/>
    <lineage>
        <taxon>Bacteria</taxon>
        <taxon>Bacillati</taxon>
        <taxon>Bacillota</taxon>
        <taxon>Bacilli</taxon>
        <taxon>Bacillales</taxon>
        <taxon>Bacillaceae</taxon>
        <taxon>Halalkalibacter</taxon>
    </lineage>
</organism>
<accession>W4QLH9</accession>
<evidence type="ECO:0000256" key="1">
    <source>
        <dbReference type="SAM" id="Phobius"/>
    </source>
</evidence>
<reference evidence="2" key="1">
    <citation type="journal article" date="2014" name="Genome Announc.">
        <title>Draft Genome Sequences of Three Alkaliphilic Bacillus Strains, Bacillus wakoensis JCM 9140T, Bacillus akibai JCM 9157T, and Bacillus hemicellulosilyticus JCM 9152T.</title>
        <authorList>
            <person name="Yuki M."/>
            <person name="Oshima K."/>
            <person name="Suda W."/>
            <person name="Oshida Y."/>
            <person name="Kitamura K."/>
            <person name="Iida T."/>
            <person name="Hattori M."/>
            <person name="Ohkuma M."/>
        </authorList>
    </citation>
    <scope>NUCLEOTIDE SEQUENCE [LARGE SCALE GENOMIC DNA]</scope>
    <source>
        <strain evidence="2">JCM 9152</strain>
    </source>
</reference>
<dbReference type="EMBL" id="BAUU01000037">
    <property type="protein sequence ID" value="GAE32488.1"/>
    <property type="molecule type" value="Genomic_DNA"/>
</dbReference>
<evidence type="ECO:0008006" key="4">
    <source>
        <dbReference type="Google" id="ProtNLM"/>
    </source>
</evidence>
<dbReference type="OrthoDB" id="2355666at2"/>
<feature type="transmembrane region" description="Helical" evidence="1">
    <location>
        <begin position="34"/>
        <end position="54"/>
    </location>
</feature>
<evidence type="ECO:0000313" key="2">
    <source>
        <dbReference type="EMBL" id="GAE32488.1"/>
    </source>
</evidence>
<keyword evidence="1" id="KW-0472">Membrane</keyword>
<evidence type="ECO:0000313" key="3">
    <source>
        <dbReference type="Proteomes" id="UP000018895"/>
    </source>
</evidence>
<keyword evidence="3" id="KW-1185">Reference proteome</keyword>
<dbReference type="AlphaFoldDB" id="W4QLH9"/>
<protein>
    <recommendedName>
        <fullName evidence="4">DUF4305 domain-containing protein</fullName>
    </recommendedName>
</protein>
<dbReference type="InterPro" id="IPR025426">
    <property type="entry name" value="DUF4305"/>
</dbReference>
<feature type="transmembrane region" description="Helical" evidence="1">
    <location>
        <begin position="9"/>
        <end position="28"/>
    </location>
</feature>
<name>W4QLH9_9BACI</name>
<keyword evidence="1" id="KW-0812">Transmembrane</keyword>
<sequence length="74" mass="8809">MRASPMTMAVVYFMIGVLLVFFAIQYVNTAGWNFWSYLIIGFATIDFMIAFRFFRLRKVIKQIQDQNKKDKDNK</sequence>
<comment type="caution">
    <text evidence="2">The sequence shown here is derived from an EMBL/GenBank/DDBJ whole genome shotgun (WGS) entry which is preliminary data.</text>
</comment>
<keyword evidence="1" id="KW-1133">Transmembrane helix</keyword>
<dbReference type="Proteomes" id="UP000018895">
    <property type="component" value="Unassembled WGS sequence"/>
</dbReference>
<dbReference type="Pfam" id="PF14146">
    <property type="entry name" value="DUF4305"/>
    <property type="match status" value="1"/>
</dbReference>
<gene>
    <name evidence="2" type="ORF">JCM9152_4023</name>
</gene>
<proteinExistence type="predicted"/>
<dbReference type="RefSeq" id="WP_035346786.1">
    <property type="nucleotide sequence ID" value="NZ_BAUU01000037.1"/>
</dbReference>